<dbReference type="Gene3D" id="1.10.357.10">
    <property type="entry name" value="Tetracycline Repressor, domain 2"/>
    <property type="match status" value="1"/>
</dbReference>
<dbReference type="AlphaFoldDB" id="A0A4S8FC41"/>
<dbReference type="PANTHER" id="PTHR47506">
    <property type="entry name" value="TRANSCRIPTIONAL REGULATORY PROTEIN"/>
    <property type="match status" value="1"/>
</dbReference>
<reference evidence="6 7" key="1">
    <citation type="journal article" date="2015" name="Antonie Van Leeuwenhoek">
        <title>Lampropedia puyangensis sp. nov., isolated from symptomatic bark of Populus ? euramericana canker and emended description of Lampropedia hyalina (Ehrenberg 1832) Lee et al. 2004.</title>
        <authorList>
            <person name="Li Y."/>
            <person name="Wang T."/>
            <person name="Piao C.G."/>
            <person name="Wang L.F."/>
            <person name="Tian G.Z."/>
            <person name="Zhu T.H."/>
            <person name="Guo M.W."/>
        </authorList>
    </citation>
    <scope>NUCLEOTIDE SEQUENCE [LARGE SCALE GENOMIC DNA]</scope>
    <source>
        <strain evidence="6 7">2-bin</strain>
    </source>
</reference>
<keyword evidence="7" id="KW-1185">Reference proteome</keyword>
<comment type="caution">
    <text evidence="6">The sequence shown here is derived from an EMBL/GenBank/DDBJ whole genome shotgun (WGS) entry which is preliminary data.</text>
</comment>
<dbReference type="PANTHER" id="PTHR47506:SF1">
    <property type="entry name" value="HTH-TYPE TRANSCRIPTIONAL REGULATOR YJDC"/>
    <property type="match status" value="1"/>
</dbReference>
<dbReference type="Proteomes" id="UP000308917">
    <property type="component" value="Unassembled WGS sequence"/>
</dbReference>
<dbReference type="PRINTS" id="PR00455">
    <property type="entry name" value="HTHTETR"/>
</dbReference>
<keyword evidence="2 4" id="KW-0238">DNA-binding</keyword>
<dbReference type="OrthoDB" id="6684185at2"/>
<dbReference type="GO" id="GO:0003677">
    <property type="term" value="F:DNA binding"/>
    <property type="evidence" value="ECO:0007669"/>
    <property type="project" value="UniProtKB-UniRule"/>
</dbReference>
<sequence length="221" mass="24195">MDKNKSIQSAPRISRQERQAQTREELIAAAMQLFVARGYGGTSIRDIADVAGYSQGAFYSNFESKEALLLEMLRAHMQNEAAQLMQLIEQPARSASAILQTLEQWAEAIDGDVNWSMLSIELQLHAQRSSPFAVQYRAIWLQHQADLAQLIGQVFTKSRCTLPLGSQEIASVLMALAHGLSLQRAVVGEGVATGRALIVVLRGLLALGSSPRKRLQPANAN</sequence>
<keyword evidence="1" id="KW-0805">Transcription regulation</keyword>
<accession>A0A4S8FC41</accession>
<dbReference type="InterPro" id="IPR001647">
    <property type="entry name" value="HTH_TetR"/>
</dbReference>
<dbReference type="SUPFAM" id="SSF46689">
    <property type="entry name" value="Homeodomain-like"/>
    <property type="match status" value="1"/>
</dbReference>
<evidence type="ECO:0000256" key="3">
    <source>
        <dbReference type="ARBA" id="ARBA00023163"/>
    </source>
</evidence>
<name>A0A4S8FC41_9BURK</name>
<dbReference type="RefSeq" id="WP_136571842.1">
    <property type="nucleotide sequence ID" value="NZ_STFG01000001.1"/>
</dbReference>
<dbReference type="PROSITE" id="PS50977">
    <property type="entry name" value="HTH_TETR_2"/>
    <property type="match status" value="1"/>
</dbReference>
<feature type="domain" description="HTH tetR-type" evidence="5">
    <location>
        <begin position="20"/>
        <end position="80"/>
    </location>
</feature>
<evidence type="ECO:0000313" key="7">
    <source>
        <dbReference type="Proteomes" id="UP000308917"/>
    </source>
</evidence>
<feature type="DNA-binding region" description="H-T-H motif" evidence="4">
    <location>
        <begin position="43"/>
        <end position="62"/>
    </location>
</feature>
<organism evidence="6 7">
    <name type="scientific">Lampropedia puyangensis</name>
    <dbReference type="NCBI Taxonomy" id="1330072"/>
    <lineage>
        <taxon>Bacteria</taxon>
        <taxon>Pseudomonadati</taxon>
        <taxon>Pseudomonadota</taxon>
        <taxon>Betaproteobacteria</taxon>
        <taxon>Burkholderiales</taxon>
        <taxon>Comamonadaceae</taxon>
        <taxon>Lampropedia</taxon>
    </lineage>
</organism>
<dbReference type="InterPro" id="IPR009057">
    <property type="entry name" value="Homeodomain-like_sf"/>
</dbReference>
<protein>
    <submittedName>
        <fullName evidence="6">TetR/AcrR family transcriptional regulator</fullName>
    </submittedName>
</protein>
<keyword evidence="3" id="KW-0804">Transcription</keyword>
<evidence type="ECO:0000256" key="2">
    <source>
        <dbReference type="ARBA" id="ARBA00023125"/>
    </source>
</evidence>
<evidence type="ECO:0000256" key="4">
    <source>
        <dbReference type="PROSITE-ProRule" id="PRU00335"/>
    </source>
</evidence>
<evidence type="ECO:0000259" key="5">
    <source>
        <dbReference type="PROSITE" id="PS50977"/>
    </source>
</evidence>
<gene>
    <name evidence="6" type="ORF">E9531_00830</name>
</gene>
<evidence type="ECO:0000313" key="6">
    <source>
        <dbReference type="EMBL" id="THU05130.1"/>
    </source>
</evidence>
<dbReference type="Pfam" id="PF00440">
    <property type="entry name" value="TetR_N"/>
    <property type="match status" value="1"/>
</dbReference>
<proteinExistence type="predicted"/>
<evidence type="ECO:0000256" key="1">
    <source>
        <dbReference type="ARBA" id="ARBA00023015"/>
    </source>
</evidence>
<dbReference type="EMBL" id="STFG01000001">
    <property type="protein sequence ID" value="THU05130.1"/>
    <property type="molecule type" value="Genomic_DNA"/>
</dbReference>